<organism evidence="1 2">
    <name type="scientific">candidate division CPR3 bacterium 4484_211</name>
    <dbReference type="NCBI Taxonomy" id="1968527"/>
    <lineage>
        <taxon>Bacteria</taxon>
        <taxon>Bacteria division CPR3</taxon>
    </lineage>
</organism>
<gene>
    <name evidence="1" type="ORF">B5M47_00395</name>
</gene>
<accession>A0A1W9NZW7</accession>
<name>A0A1W9NZW7_UNCC3</name>
<proteinExistence type="predicted"/>
<comment type="caution">
    <text evidence="1">The sequence shown here is derived from an EMBL/GenBank/DDBJ whole genome shotgun (WGS) entry which is preliminary data.</text>
</comment>
<dbReference type="EMBL" id="MZGJ01000002">
    <property type="protein sequence ID" value="OQX51552.1"/>
    <property type="molecule type" value="Genomic_DNA"/>
</dbReference>
<dbReference type="Proteomes" id="UP000192520">
    <property type="component" value="Unassembled WGS sequence"/>
</dbReference>
<protein>
    <submittedName>
        <fullName evidence="1">Uncharacterized protein</fullName>
    </submittedName>
</protein>
<evidence type="ECO:0000313" key="1">
    <source>
        <dbReference type="EMBL" id="OQX51552.1"/>
    </source>
</evidence>
<dbReference type="AlphaFoldDB" id="A0A1W9NZW7"/>
<evidence type="ECO:0000313" key="2">
    <source>
        <dbReference type="Proteomes" id="UP000192520"/>
    </source>
</evidence>
<sequence>MRYYFIGRYREIDKDLFVNAQEQDLGEIHKYLQTDAKLCENFKYKVFDTRTKKQKEDPFHSVSRASARFDELTIYRFWKPPEDPHFPHEITHLVAHTWGKSYFWQVELDTYDNQKIERKIAMLSTSFMQEGLAIAVDEIVFKRKLLEGKKEKFVDEWCRKNESRLSSISLKDVISFDGFCSIENSIVVPFAGSFSKYLLLNFGVKKFKRMYVALKETLSPQENIAILERVYQKKESQLLREWYEYILDFPQTGYEA</sequence>
<reference evidence="2" key="1">
    <citation type="submission" date="2017-03" db="EMBL/GenBank/DDBJ databases">
        <title>Novel pathways for hydrocarbon cycling and metabolic interdependencies in hydrothermal sediment communities.</title>
        <authorList>
            <person name="Dombrowski N."/>
            <person name="Seitz K."/>
            <person name="Teske A."/>
            <person name="Baker B."/>
        </authorList>
    </citation>
    <scope>NUCLEOTIDE SEQUENCE [LARGE SCALE GENOMIC DNA]</scope>
</reference>
<dbReference type="STRING" id="1968527.B5M47_00395"/>